<dbReference type="AlphaFoldDB" id="A0A1Y3EN48"/>
<evidence type="ECO:0000256" key="1">
    <source>
        <dbReference type="ARBA" id="ARBA00007936"/>
    </source>
</evidence>
<dbReference type="InterPro" id="IPR008996">
    <property type="entry name" value="IL1/FGF"/>
</dbReference>
<gene>
    <name evidence="2" type="ORF">D917_07636</name>
</gene>
<reference evidence="2 3" key="1">
    <citation type="submission" date="2015-04" db="EMBL/GenBank/DDBJ databases">
        <title>Draft genome of the roundworm Trichinella nativa.</title>
        <authorList>
            <person name="Mitreva M."/>
        </authorList>
    </citation>
    <scope>NUCLEOTIDE SEQUENCE [LARGE SCALE GENOMIC DNA]</scope>
    <source>
        <strain evidence="2 3">ISS45</strain>
    </source>
</reference>
<comment type="similarity">
    <text evidence="1">Belongs to the heparin-binding growth factors family.</text>
</comment>
<sequence>MNLAIAPVPVRLRSPSAAISMTSQFANSVSFHINPLNDDDDALLHSCMRLARTTLQQQSAPRKRRRSPSKVPGDTYWVHYEKSTRLGKLYCRTGFHLLINSDGKVNGTHQDHNRFGKKTEKIKFLFTHTGGFKLGLTGAVSLNRNIISSWVCRKTRLYRLLVTSPFIDTKSDVPTIYFIETLFPVYTRPTGIWPAIKCTIFPGWQNDVDNKICSPIQCQYFHALIDWSDHALHISHLYLLEVHCSP</sequence>
<comment type="caution">
    <text evidence="2">The sequence shown here is derived from an EMBL/GenBank/DDBJ whole genome shotgun (WGS) entry which is preliminary data.</text>
</comment>
<dbReference type="InterPro" id="IPR002209">
    <property type="entry name" value="Fibroblast_GF_fam"/>
</dbReference>
<protein>
    <recommendedName>
        <fullName evidence="4">Fibroblast growth factor</fullName>
    </recommendedName>
</protein>
<proteinExistence type="inferred from homology"/>
<dbReference type="EMBL" id="LVZM01006500">
    <property type="protein sequence ID" value="OUC46553.1"/>
    <property type="molecule type" value="Genomic_DNA"/>
</dbReference>
<organism evidence="2 3">
    <name type="scientific">Trichinella nativa</name>
    <dbReference type="NCBI Taxonomy" id="6335"/>
    <lineage>
        <taxon>Eukaryota</taxon>
        <taxon>Metazoa</taxon>
        <taxon>Ecdysozoa</taxon>
        <taxon>Nematoda</taxon>
        <taxon>Enoplea</taxon>
        <taxon>Dorylaimia</taxon>
        <taxon>Trichinellida</taxon>
        <taxon>Trichinellidae</taxon>
        <taxon>Trichinella</taxon>
    </lineage>
</organism>
<evidence type="ECO:0008006" key="4">
    <source>
        <dbReference type="Google" id="ProtNLM"/>
    </source>
</evidence>
<dbReference type="Proteomes" id="UP000243006">
    <property type="component" value="Unassembled WGS sequence"/>
</dbReference>
<dbReference type="Pfam" id="PF00167">
    <property type="entry name" value="FGF"/>
    <property type="match status" value="1"/>
</dbReference>
<name>A0A1Y3EN48_9BILA</name>
<evidence type="ECO:0000313" key="2">
    <source>
        <dbReference type="EMBL" id="OUC46553.1"/>
    </source>
</evidence>
<dbReference type="GO" id="GO:0008083">
    <property type="term" value="F:growth factor activity"/>
    <property type="evidence" value="ECO:0007669"/>
    <property type="project" value="InterPro"/>
</dbReference>
<dbReference type="Gene3D" id="2.80.10.50">
    <property type="match status" value="1"/>
</dbReference>
<dbReference type="SUPFAM" id="SSF50353">
    <property type="entry name" value="Cytokine"/>
    <property type="match status" value="1"/>
</dbReference>
<evidence type="ECO:0000313" key="3">
    <source>
        <dbReference type="Proteomes" id="UP000243006"/>
    </source>
</evidence>
<accession>A0A1Y3EN48</accession>